<sequence length="239" mass="26074">MGVVQRNFDPPPFFYAASIHCGGCISVSCEYLQGPDLDRICSYEPALATGNAANAAAVAIWTAKKALTRRKTAFKMAKVPCLAIIGEARISLVRNLLIGDFCIIFTASGVRIRQIIALYSKGGGKNGKHAAIPNVSNVAAISYVGVQVFQWMHHQIFRPVTFSTISFGTKHYQLLPSKSLLCRLSSSPQVKNDSIKIHADDLWIFDTLDNNVKTIEAAVKLFSKRGKGKVAEAISEDEE</sequence>
<dbReference type="PROSITE" id="PS51257">
    <property type="entry name" value="PROKAR_LIPOPROTEIN"/>
    <property type="match status" value="1"/>
</dbReference>
<keyword evidence="2" id="KW-1185">Reference proteome</keyword>
<evidence type="ECO:0000313" key="2">
    <source>
        <dbReference type="Proteomes" id="UP000054166"/>
    </source>
</evidence>
<dbReference type="EMBL" id="KN832986">
    <property type="protein sequence ID" value="KIM85091.1"/>
    <property type="molecule type" value="Genomic_DNA"/>
</dbReference>
<protein>
    <submittedName>
        <fullName evidence="1">Uncharacterized protein</fullName>
    </submittedName>
</protein>
<gene>
    <name evidence="1" type="ORF">PILCRDRAFT_817935</name>
</gene>
<accession>A0A0C3G3G1</accession>
<dbReference type="Proteomes" id="UP000054166">
    <property type="component" value="Unassembled WGS sequence"/>
</dbReference>
<reference evidence="1 2" key="1">
    <citation type="submission" date="2014-04" db="EMBL/GenBank/DDBJ databases">
        <authorList>
            <consortium name="DOE Joint Genome Institute"/>
            <person name="Kuo A."/>
            <person name="Tarkka M."/>
            <person name="Buscot F."/>
            <person name="Kohler A."/>
            <person name="Nagy L.G."/>
            <person name="Floudas D."/>
            <person name="Copeland A."/>
            <person name="Barry K.W."/>
            <person name="Cichocki N."/>
            <person name="Veneault-Fourrey C."/>
            <person name="LaButti K."/>
            <person name="Lindquist E.A."/>
            <person name="Lipzen A."/>
            <person name="Lundell T."/>
            <person name="Morin E."/>
            <person name="Murat C."/>
            <person name="Sun H."/>
            <person name="Tunlid A."/>
            <person name="Henrissat B."/>
            <person name="Grigoriev I.V."/>
            <person name="Hibbett D.S."/>
            <person name="Martin F."/>
            <person name="Nordberg H.P."/>
            <person name="Cantor M.N."/>
            <person name="Hua S.X."/>
        </authorList>
    </citation>
    <scope>NUCLEOTIDE SEQUENCE [LARGE SCALE GENOMIC DNA]</scope>
    <source>
        <strain evidence="1 2">F 1598</strain>
    </source>
</reference>
<dbReference type="AlphaFoldDB" id="A0A0C3G3G1"/>
<proteinExistence type="predicted"/>
<name>A0A0C3G3G1_PILCF</name>
<dbReference type="OrthoDB" id="73076at2759"/>
<organism evidence="1 2">
    <name type="scientific">Piloderma croceum (strain F 1598)</name>
    <dbReference type="NCBI Taxonomy" id="765440"/>
    <lineage>
        <taxon>Eukaryota</taxon>
        <taxon>Fungi</taxon>
        <taxon>Dikarya</taxon>
        <taxon>Basidiomycota</taxon>
        <taxon>Agaricomycotina</taxon>
        <taxon>Agaricomycetes</taxon>
        <taxon>Agaricomycetidae</taxon>
        <taxon>Atheliales</taxon>
        <taxon>Atheliaceae</taxon>
        <taxon>Piloderma</taxon>
    </lineage>
</organism>
<dbReference type="HOGENOM" id="CLU_1161518_0_0_1"/>
<dbReference type="InParanoid" id="A0A0C3G3G1"/>
<reference evidence="2" key="2">
    <citation type="submission" date="2015-01" db="EMBL/GenBank/DDBJ databases">
        <title>Evolutionary Origins and Diversification of the Mycorrhizal Mutualists.</title>
        <authorList>
            <consortium name="DOE Joint Genome Institute"/>
            <consortium name="Mycorrhizal Genomics Consortium"/>
            <person name="Kohler A."/>
            <person name="Kuo A."/>
            <person name="Nagy L.G."/>
            <person name="Floudas D."/>
            <person name="Copeland A."/>
            <person name="Barry K.W."/>
            <person name="Cichocki N."/>
            <person name="Veneault-Fourrey C."/>
            <person name="LaButti K."/>
            <person name="Lindquist E.A."/>
            <person name="Lipzen A."/>
            <person name="Lundell T."/>
            <person name="Morin E."/>
            <person name="Murat C."/>
            <person name="Riley R."/>
            <person name="Ohm R."/>
            <person name="Sun H."/>
            <person name="Tunlid A."/>
            <person name="Henrissat B."/>
            <person name="Grigoriev I.V."/>
            <person name="Hibbett D.S."/>
            <person name="Martin F."/>
        </authorList>
    </citation>
    <scope>NUCLEOTIDE SEQUENCE [LARGE SCALE GENOMIC DNA]</scope>
    <source>
        <strain evidence="2">F 1598</strain>
    </source>
</reference>
<evidence type="ECO:0000313" key="1">
    <source>
        <dbReference type="EMBL" id="KIM85091.1"/>
    </source>
</evidence>